<dbReference type="Proteomes" id="UP000248021">
    <property type="component" value="Unassembled WGS sequence"/>
</dbReference>
<dbReference type="GO" id="GO:0003700">
    <property type="term" value="F:DNA-binding transcription factor activity"/>
    <property type="evidence" value="ECO:0007669"/>
    <property type="project" value="TreeGrafter"/>
</dbReference>
<accession>A0A2V3TZ19</accession>
<dbReference type="InterPro" id="IPR011051">
    <property type="entry name" value="RmlC_Cupin_sf"/>
</dbReference>
<organism evidence="3 4">
    <name type="scientific">Chelatococcus asaccharovorans</name>
    <dbReference type="NCBI Taxonomy" id="28210"/>
    <lineage>
        <taxon>Bacteria</taxon>
        <taxon>Pseudomonadati</taxon>
        <taxon>Pseudomonadota</taxon>
        <taxon>Alphaproteobacteria</taxon>
        <taxon>Hyphomicrobiales</taxon>
        <taxon>Chelatococcaceae</taxon>
        <taxon>Chelatococcus</taxon>
    </lineage>
</organism>
<evidence type="ECO:0000259" key="2">
    <source>
        <dbReference type="PROSITE" id="PS50943"/>
    </source>
</evidence>
<dbReference type="PROSITE" id="PS50943">
    <property type="entry name" value="HTH_CROC1"/>
    <property type="match status" value="1"/>
</dbReference>
<dbReference type="InterPro" id="IPR010982">
    <property type="entry name" value="Lambda_DNA-bd_dom_sf"/>
</dbReference>
<dbReference type="PANTHER" id="PTHR46797">
    <property type="entry name" value="HTH-TYPE TRANSCRIPTIONAL REGULATOR"/>
    <property type="match status" value="1"/>
</dbReference>
<dbReference type="InterPro" id="IPR014710">
    <property type="entry name" value="RmlC-like_jellyroll"/>
</dbReference>
<comment type="caution">
    <text evidence="3">The sequence shown here is derived from an EMBL/GenBank/DDBJ whole genome shotgun (WGS) entry which is preliminary data.</text>
</comment>
<reference evidence="3 4" key="1">
    <citation type="submission" date="2018-05" db="EMBL/GenBank/DDBJ databases">
        <title>Genomic Encyclopedia of Type Strains, Phase IV (KMG-IV): sequencing the most valuable type-strain genomes for metagenomic binning, comparative biology and taxonomic classification.</title>
        <authorList>
            <person name="Goeker M."/>
        </authorList>
    </citation>
    <scope>NUCLEOTIDE SEQUENCE [LARGE SCALE GENOMIC DNA]</scope>
    <source>
        <strain evidence="3 4">DSM 6462</strain>
    </source>
</reference>
<dbReference type="Gene3D" id="2.60.120.10">
    <property type="entry name" value="Jelly Rolls"/>
    <property type="match status" value="1"/>
</dbReference>
<evidence type="ECO:0000313" key="3">
    <source>
        <dbReference type="EMBL" id="PXW55141.1"/>
    </source>
</evidence>
<proteinExistence type="predicted"/>
<dbReference type="SMART" id="SM00530">
    <property type="entry name" value="HTH_XRE"/>
    <property type="match status" value="1"/>
</dbReference>
<dbReference type="GO" id="GO:0003677">
    <property type="term" value="F:DNA binding"/>
    <property type="evidence" value="ECO:0007669"/>
    <property type="project" value="UniProtKB-KW"/>
</dbReference>
<dbReference type="CDD" id="cd00093">
    <property type="entry name" value="HTH_XRE"/>
    <property type="match status" value="1"/>
</dbReference>
<evidence type="ECO:0000256" key="1">
    <source>
        <dbReference type="ARBA" id="ARBA00023125"/>
    </source>
</evidence>
<dbReference type="GO" id="GO:0005829">
    <property type="term" value="C:cytosol"/>
    <property type="evidence" value="ECO:0007669"/>
    <property type="project" value="TreeGrafter"/>
</dbReference>
<protein>
    <submittedName>
        <fullName evidence="3">XRE family transcriptional regulator</fullName>
    </submittedName>
</protein>
<dbReference type="InterPro" id="IPR050807">
    <property type="entry name" value="TransReg_Diox_bact_type"/>
</dbReference>
<sequence>MPEKKAQDIKVGEAMLPVEGDTRQIGERLRILRAERDLTILELAAKAGVSAGIISQIERGNSNPSMKTLQRLRAALGVNLWEFLERSGGAATTQDAPFVRRAAQRPRIVVGETRLVKELLSPRHDENLRFMFVTLPPGGISEDVLIGTGQKGGYVMSGRVELTVGERTALLEEGDSFQFRSNTPHHIANRSDQEAKLLWIMSVLDTHL</sequence>
<dbReference type="InterPro" id="IPR013096">
    <property type="entry name" value="Cupin_2"/>
</dbReference>
<dbReference type="PANTHER" id="PTHR46797:SF2">
    <property type="entry name" value="TRANSCRIPTIONAL REGULATOR"/>
    <property type="match status" value="1"/>
</dbReference>
<evidence type="ECO:0000313" key="4">
    <source>
        <dbReference type="Proteomes" id="UP000248021"/>
    </source>
</evidence>
<dbReference type="Gene3D" id="1.10.260.40">
    <property type="entry name" value="lambda repressor-like DNA-binding domains"/>
    <property type="match status" value="1"/>
</dbReference>
<name>A0A2V3TZ19_9HYPH</name>
<dbReference type="Pfam" id="PF01381">
    <property type="entry name" value="HTH_3"/>
    <property type="match status" value="1"/>
</dbReference>
<dbReference type="Pfam" id="PF07883">
    <property type="entry name" value="Cupin_2"/>
    <property type="match status" value="1"/>
</dbReference>
<dbReference type="OrthoDB" id="9814751at2"/>
<dbReference type="EMBL" id="QJJK01000010">
    <property type="protein sequence ID" value="PXW55141.1"/>
    <property type="molecule type" value="Genomic_DNA"/>
</dbReference>
<gene>
    <name evidence="3" type="ORF">C7450_11080</name>
</gene>
<keyword evidence="1" id="KW-0238">DNA-binding</keyword>
<dbReference type="InterPro" id="IPR001387">
    <property type="entry name" value="Cro/C1-type_HTH"/>
</dbReference>
<dbReference type="SUPFAM" id="SSF51182">
    <property type="entry name" value="RmlC-like cupins"/>
    <property type="match status" value="1"/>
</dbReference>
<feature type="domain" description="HTH cro/C1-type" evidence="2">
    <location>
        <begin position="29"/>
        <end position="83"/>
    </location>
</feature>
<dbReference type="CDD" id="cd02209">
    <property type="entry name" value="cupin_XRE_C"/>
    <property type="match status" value="1"/>
</dbReference>
<dbReference type="SUPFAM" id="SSF47413">
    <property type="entry name" value="lambda repressor-like DNA-binding domains"/>
    <property type="match status" value="1"/>
</dbReference>
<keyword evidence="4" id="KW-1185">Reference proteome</keyword>
<dbReference type="AlphaFoldDB" id="A0A2V3TZ19"/>